<reference evidence="2 3" key="2">
    <citation type="journal article" date="2009" name="PLoS ONE">
        <title>An integrated genetic and cytogenetic map of the cucumber genome.</title>
        <authorList>
            <person name="Ren Y."/>
            <person name="Zhang Z."/>
            <person name="Liu J."/>
            <person name="Staub J.E."/>
            <person name="Han Y."/>
            <person name="Cheng Z."/>
            <person name="Li X."/>
            <person name="Lu J."/>
            <person name="Miao H."/>
            <person name="Kang H."/>
            <person name="Xie B."/>
            <person name="Gu X."/>
            <person name="Wang X."/>
            <person name="Du Y."/>
            <person name="Jin W."/>
            <person name="Huang S."/>
        </authorList>
    </citation>
    <scope>NUCLEOTIDE SEQUENCE [LARGE SCALE GENOMIC DNA]</scope>
    <source>
        <strain evidence="3">cv. 9930</strain>
    </source>
</reference>
<dbReference type="SUPFAM" id="SSF55961">
    <property type="entry name" value="Bet v1-like"/>
    <property type="match status" value="1"/>
</dbReference>
<dbReference type="KEGG" id="csv:101214882"/>
<evidence type="ECO:0000259" key="1">
    <source>
        <dbReference type="SMART" id="SM01037"/>
    </source>
</evidence>
<dbReference type="Pfam" id="PF00407">
    <property type="entry name" value="Bet_v_1"/>
    <property type="match status" value="1"/>
</dbReference>
<dbReference type="Gramene" id="KGN66764">
    <property type="protein sequence ID" value="KGN66764"/>
    <property type="gene ID" value="Csa_1G680110"/>
</dbReference>
<dbReference type="PANTHER" id="PTHR31907">
    <property type="entry name" value="MLP-LIKE PROTEIN 423"/>
    <property type="match status" value="1"/>
</dbReference>
<name>A0A0A0M0E1_CUCSA</name>
<evidence type="ECO:0000313" key="3">
    <source>
        <dbReference type="Proteomes" id="UP000029981"/>
    </source>
</evidence>
<dbReference type="OMA" id="KCIVYEA"/>
<feature type="domain" description="Bet v I/Major latex protein" evidence="1">
    <location>
        <begin position="2"/>
        <end position="156"/>
    </location>
</feature>
<dbReference type="STRING" id="3659.A0A0A0M0E1"/>
<dbReference type="InterPro" id="IPR023393">
    <property type="entry name" value="START-like_dom_sf"/>
</dbReference>
<dbReference type="Gene3D" id="3.30.530.20">
    <property type="match status" value="1"/>
</dbReference>
<sequence length="158" mass="18131">MMESDSIEKKFKLKHSSAEKFYGFLRNDLGDLVKMFPDVYKTIEVVEGRTFSSGSVVHFQYHLGDQVVSEKWLIKVADDAKKCIVYEAVEGDMLNYYKMLRARVEAVNGRSNEIGESFAEWTVEFEKADENVPLPQTHLDLFVEMSKAVDAYCFSCSK</sequence>
<reference evidence="2 3" key="3">
    <citation type="journal article" date="2010" name="BMC Genomics">
        <title>Transcriptome sequencing and comparative analysis of cucumber flowers with different sex types.</title>
        <authorList>
            <person name="Guo S."/>
            <person name="Zheng Y."/>
            <person name="Joung J.G."/>
            <person name="Liu S."/>
            <person name="Zhang Z."/>
            <person name="Crasta O.R."/>
            <person name="Sobral B.W."/>
            <person name="Xu Y."/>
            <person name="Huang S."/>
            <person name="Fei Z."/>
        </authorList>
    </citation>
    <scope>NUCLEOTIDE SEQUENCE [LARGE SCALE GENOMIC DNA]</scope>
    <source>
        <strain evidence="3">cv. 9930</strain>
    </source>
</reference>
<evidence type="ECO:0000313" key="2">
    <source>
        <dbReference type="EMBL" id="KGN66764.1"/>
    </source>
</evidence>
<gene>
    <name evidence="2" type="ORF">Csa_1G680110</name>
</gene>
<dbReference type="EMBL" id="CM002922">
    <property type="protein sequence ID" value="KGN66764.1"/>
    <property type="molecule type" value="Genomic_DNA"/>
</dbReference>
<dbReference type="OrthoDB" id="1567931at2759"/>
<proteinExistence type="predicted"/>
<protein>
    <recommendedName>
        <fullName evidence="1">Bet v I/Major latex protein domain-containing protein</fullName>
    </recommendedName>
</protein>
<accession>A0A0A0M0E1</accession>
<reference evidence="2 3" key="4">
    <citation type="journal article" date="2011" name="BMC Genomics">
        <title>RNA-Seq improves annotation of protein-coding genes in the cucumber genome.</title>
        <authorList>
            <person name="Li Z."/>
            <person name="Zhang Z."/>
            <person name="Yan P."/>
            <person name="Huang S."/>
            <person name="Fei Z."/>
            <person name="Lin K."/>
        </authorList>
    </citation>
    <scope>NUCLEOTIDE SEQUENCE [LARGE SCALE GENOMIC DNA]</scope>
    <source>
        <strain evidence="3">cv. 9930</strain>
    </source>
</reference>
<reference evidence="2 3" key="1">
    <citation type="journal article" date="2009" name="Nat. Genet.">
        <title>The genome of the cucumber, Cucumis sativus L.</title>
        <authorList>
            <person name="Huang S."/>
            <person name="Li R."/>
            <person name="Zhang Z."/>
            <person name="Li L."/>
            <person name="Gu X."/>
            <person name="Fan W."/>
            <person name="Lucas W.J."/>
            <person name="Wang X."/>
            <person name="Xie B."/>
            <person name="Ni P."/>
            <person name="Ren Y."/>
            <person name="Zhu H."/>
            <person name="Li J."/>
            <person name="Lin K."/>
            <person name="Jin W."/>
            <person name="Fei Z."/>
            <person name="Li G."/>
            <person name="Staub J."/>
            <person name="Kilian A."/>
            <person name="van der Vossen E.A."/>
            <person name="Wu Y."/>
            <person name="Guo J."/>
            <person name="He J."/>
            <person name="Jia Z."/>
            <person name="Ren Y."/>
            <person name="Tian G."/>
            <person name="Lu Y."/>
            <person name="Ruan J."/>
            <person name="Qian W."/>
            <person name="Wang M."/>
            <person name="Huang Q."/>
            <person name="Li B."/>
            <person name="Xuan Z."/>
            <person name="Cao J."/>
            <person name="Asan"/>
            <person name="Wu Z."/>
            <person name="Zhang J."/>
            <person name="Cai Q."/>
            <person name="Bai Y."/>
            <person name="Zhao B."/>
            <person name="Han Y."/>
            <person name="Li Y."/>
            <person name="Li X."/>
            <person name="Wang S."/>
            <person name="Shi Q."/>
            <person name="Liu S."/>
            <person name="Cho W.K."/>
            <person name="Kim J.Y."/>
            <person name="Xu Y."/>
            <person name="Heller-Uszynska K."/>
            <person name="Miao H."/>
            <person name="Cheng Z."/>
            <person name="Zhang S."/>
            <person name="Wu J."/>
            <person name="Yang Y."/>
            <person name="Kang H."/>
            <person name="Li M."/>
            <person name="Liang H."/>
            <person name="Ren X."/>
            <person name="Shi Z."/>
            <person name="Wen M."/>
            <person name="Jian M."/>
            <person name="Yang H."/>
            <person name="Zhang G."/>
            <person name="Yang Z."/>
            <person name="Chen R."/>
            <person name="Liu S."/>
            <person name="Li J."/>
            <person name="Ma L."/>
            <person name="Liu H."/>
            <person name="Zhou Y."/>
            <person name="Zhao J."/>
            <person name="Fang X."/>
            <person name="Li G."/>
            <person name="Fang L."/>
            <person name="Li Y."/>
            <person name="Liu D."/>
            <person name="Zheng H."/>
            <person name="Zhang Y."/>
            <person name="Qin N."/>
            <person name="Li Z."/>
            <person name="Yang G."/>
            <person name="Yang S."/>
            <person name="Bolund L."/>
            <person name="Kristiansen K."/>
            <person name="Zheng H."/>
            <person name="Li S."/>
            <person name="Zhang X."/>
            <person name="Yang H."/>
            <person name="Wang J."/>
            <person name="Sun R."/>
            <person name="Zhang B."/>
            <person name="Jiang S."/>
            <person name="Wang J."/>
            <person name="Du Y."/>
            <person name="Li S."/>
        </authorList>
    </citation>
    <scope>NUCLEOTIDE SEQUENCE [LARGE SCALE GENOMIC DNA]</scope>
    <source>
        <strain evidence="3">cv. 9930</strain>
    </source>
</reference>
<keyword evidence="3" id="KW-1185">Reference proteome</keyword>
<dbReference type="InterPro" id="IPR000916">
    <property type="entry name" value="Bet_v_I/MLP"/>
</dbReference>
<dbReference type="InterPro" id="IPR051761">
    <property type="entry name" value="MLP-like_ligand-binding"/>
</dbReference>
<dbReference type="GO" id="GO:0006952">
    <property type="term" value="P:defense response"/>
    <property type="evidence" value="ECO:0007669"/>
    <property type="project" value="InterPro"/>
</dbReference>
<dbReference type="Proteomes" id="UP000029981">
    <property type="component" value="Chromosome 1"/>
</dbReference>
<dbReference type="SMART" id="SM01037">
    <property type="entry name" value="Bet_v_1"/>
    <property type="match status" value="1"/>
</dbReference>
<dbReference type="AlphaFoldDB" id="A0A0A0M0E1"/>
<organism evidence="2 3">
    <name type="scientific">Cucumis sativus</name>
    <name type="common">Cucumber</name>
    <dbReference type="NCBI Taxonomy" id="3659"/>
    <lineage>
        <taxon>Eukaryota</taxon>
        <taxon>Viridiplantae</taxon>
        <taxon>Streptophyta</taxon>
        <taxon>Embryophyta</taxon>
        <taxon>Tracheophyta</taxon>
        <taxon>Spermatophyta</taxon>
        <taxon>Magnoliopsida</taxon>
        <taxon>eudicotyledons</taxon>
        <taxon>Gunneridae</taxon>
        <taxon>Pentapetalae</taxon>
        <taxon>rosids</taxon>
        <taxon>fabids</taxon>
        <taxon>Cucurbitales</taxon>
        <taxon>Cucurbitaceae</taxon>
        <taxon>Benincaseae</taxon>
        <taxon>Cucumis</taxon>
    </lineage>
</organism>